<proteinExistence type="predicted"/>
<comment type="caution">
    <text evidence="1">The sequence shown here is derived from an EMBL/GenBank/DDBJ whole genome shotgun (WGS) entry which is preliminary data.</text>
</comment>
<dbReference type="AlphaFoldDB" id="A0A367CGC9"/>
<organism evidence="1 2">
    <name type="scientific">Enterococcus durans</name>
    <dbReference type="NCBI Taxonomy" id="53345"/>
    <lineage>
        <taxon>Bacteria</taxon>
        <taxon>Bacillati</taxon>
        <taxon>Bacillota</taxon>
        <taxon>Bacilli</taxon>
        <taxon>Lactobacillales</taxon>
        <taxon>Enterococcaceae</taxon>
        <taxon>Enterococcus</taxon>
    </lineage>
</organism>
<gene>
    <name evidence="1" type="ORF">EA71_02190</name>
</gene>
<reference evidence="1 2" key="1">
    <citation type="submission" date="2015-06" db="EMBL/GenBank/DDBJ databases">
        <title>The Genome Sequence of Enterococcus durans 4EA1.</title>
        <authorList>
            <consortium name="The Broad Institute Genomics Platform"/>
            <consortium name="The Broad Institute Genome Sequencing Center for Infectious Disease"/>
            <person name="Earl A.M."/>
            <person name="Van Tyne D."/>
            <person name="Lebreton F."/>
            <person name="Saavedra J.T."/>
            <person name="Gilmore M.S."/>
            <person name="Manson Mcguire A."/>
            <person name="Clock S."/>
            <person name="Crupain M."/>
            <person name="Rangan U."/>
            <person name="Young S."/>
            <person name="Abouelleil A."/>
            <person name="Cao P."/>
            <person name="Chapman S.B."/>
            <person name="Griggs A."/>
            <person name="Priest M."/>
            <person name="Shea T."/>
            <person name="Wortman J."/>
            <person name="Nusbaum C."/>
            <person name="Birren B."/>
        </authorList>
    </citation>
    <scope>NUCLEOTIDE SEQUENCE [LARGE SCALE GENOMIC DNA]</scope>
    <source>
        <strain evidence="1 2">4EA1</strain>
    </source>
</reference>
<dbReference type="Proteomes" id="UP000252797">
    <property type="component" value="Unassembled WGS sequence"/>
</dbReference>
<sequence>MINLGESIVAIICEGNSEKYYINILLENDLLIINKEDILTEAVLPVKYKKANIFQEHFLTMTHEKPISIFLIQDSDVEMKAIKEPYRSKVCGTYFFITSPEIEMLMVHHFNMYDDFIKVKSKKKPCEFLAGKLKVTTSKLKSKLFIEETFCNPQNLVEAIKRYSEKSPYKNRKNKKNRYQLIDLIKKTD</sequence>
<dbReference type="RefSeq" id="WP_147239548.1">
    <property type="nucleotide sequence ID" value="NZ_LEPB01000004.1"/>
</dbReference>
<evidence type="ECO:0000313" key="1">
    <source>
        <dbReference type="EMBL" id="RCA11432.1"/>
    </source>
</evidence>
<accession>A0A367CGC9</accession>
<name>A0A367CGC9_9ENTE</name>
<evidence type="ECO:0000313" key="2">
    <source>
        <dbReference type="Proteomes" id="UP000252797"/>
    </source>
</evidence>
<protein>
    <submittedName>
        <fullName evidence="1">Uncharacterized protein</fullName>
    </submittedName>
</protein>
<dbReference type="EMBL" id="LEPB01000004">
    <property type="protein sequence ID" value="RCA11432.1"/>
    <property type="molecule type" value="Genomic_DNA"/>
</dbReference>